<evidence type="ECO:0000256" key="1">
    <source>
        <dbReference type="SAM" id="MobiDB-lite"/>
    </source>
</evidence>
<organism evidence="4">
    <name type="scientific">Brugia pahangi</name>
    <name type="common">Filarial nematode worm</name>
    <dbReference type="NCBI Taxonomy" id="6280"/>
    <lineage>
        <taxon>Eukaryota</taxon>
        <taxon>Metazoa</taxon>
        <taxon>Ecdysozoa</taxon>
        <taxon>Nematoda</taxon>
        <taxon>Chromadorea</taxon>
        <taxon>Rhabditida</taxon>
        <taxon>Spirurina</taxon>
        <taxon>Spiruromorpha</taxon>
        <taxon>Filarioidea</taxon>
        <taxon>Onchocercidae</taxon>
        <taxon>Brugia</taxon>
    </lineage>
</organism>
<feature type="compositionally biased region" description="Polar residues" evidence="1">
    <location>
        <begin position="13"/>
        <end position="23"/>
    </location>
</feature>
<evidence type="ECO:0000313" key="2">
    <source>
        <dbReference type="EMBL" id="VDN87729.1"/>
    </source>
</evidence>
<dbReference type="EMBL" id="UZAD01006124">
    <property type="protein sequence ID" value="VDN87729.1"/>
    <property type="molecule type" value="Genomic_DNA"/>
</dbReference>
<dbReference type="Proteomes" id="UP000278627">
    <property type="component" value="Unassembled WGS sequence"/>
</dbReference>
<dbReference type="WBParaSite" id="BPAG_0000658101-mRNA-1">
    <property type="protein sequence ID" value="BPAG_0000658101-mRNA-1"/>
    <property type="gene ID" value="BPAG_0000658101"/>
</dbReference>
<reference evidence="4" key="1">
    <citation type="submission" date="2017-02" db="UniProtKB">
        <authorList>
            <consortium name="WormBaseParasite"/>
        </authorList>
    </citation>
    <scope>IDENTIFICATION</scope>
</reference>
<reference evidence="2 3" key="2">
    <citation type="submission" date="2018-11" db="EMBL/GenBank/DDBJ databases">
        <authorList>
            <consortium name="Pathogen Informatics"/>
        </authorList>
    </citation>
    <scope>NUCLEOTIDE SEQUENCE [LARGE SCALE GENOMIC DNA]</scope>
</reference>
<dbReference type="STRING" id="6280.A0A0N4TEE3"/>
<accession>A0A0N4TEE3</accession>
<evidence type="ECO:0000313" key="3">
    <source>
        <dbReference type="Proteomes" id="UP000278627"/>
    </source>
</evidence>
<gene>
    <name evidence="2" type="ORF">BPAG_LOCUS6543</name>
</gene>
<keyword evidence="3" id="KW-1185">Reference proteome</keyword>
<protein>
    <submittedName>
        <fullName evidence="4">Reverse transcriptase domain-containing protein</fullName>
    </submittedName>
</protein>
<dbReference type="AlphaFoldDB" id="A0A0N4TEE3"/>
<proteinExistence type="predicted"/>
<name>A0A0N4TEE3_BRUPA</name>
<sequence>MISDLALLQKNRLNSVPPTTLTEQPPPSSHELNLANKVQGKLHSQIAQYAKPGNVISPPVIHNAVGLNEEDIDLLNEFFTAAPPTTVV</sequence>
<feature type="region of interest" description="Disordered" evidence="1">
    <location>
        <begin position="13"/>
        <end position="32"/>
    </location>
</feature>
<evidence type="ECO:0000313" key="4">
    <source>
        <dbReference type="WBParaSite" id="BPAG_0000658101-mRNA-1"/>
    </source>
</evidence>